<dbReference type="AlphaFoldDB" id="A0A3B6W4T4"/>
<accession>A0A3B6W4T4</accession>
<dbReference type="EMBL" id="CP015910">
    <property type="protein sequence ID" value="ANN63594.1"/>
    <property type="molecule type" value="Genomic_DNA"/>
</dbReference>
<keyword evidence="1" id="KW-0732">Signal</keyword>
<protein>
    <submittedName>
        <fullName evidence="2">Uncharacterized protein</fullName>
    </submittedName>
</protein>
<dbReference type="OrthoDB" id="308200at2"/>
<reference evidence="3" key="1">
    <citation type="journal article" date="2016" name="Genome Announc.">
        <title>Complete Genome Sequence of Brachyspira hyodysenteriae Type Strain B78 (ATCC 27164).</title>
        <authorList>
            <person name="Mirajkar N.S."/>
            <person name="Johnson T.J."/>
            <person name="Gebhart C.J."/>
        </authorList>
    </citation>
    <scope>NUCLEOTIDE SEQUENCE [LARGE SCALE GENOMIC DNA]</scope>
    <source>
        <strain evidence="3">B78</strain>
    </source>
</reference>
<dbReference type="Proteomes" id="UP000092328">
    <property type="component" value="Chromosome"/>
</dbReference>
<gene>
    <name evidence="2" type="ORF">BHYOB78_06850</name>
</gene>
<evidence type="ECO:0000313" key="2">
    <source>
        <dbReference type="EMBL" id="ANN63594.1"/>
    </source>
</evidence>
<evidence type="ECO:0000313" key="3">
    <source>
        <dbReference type="Proteomes" id="UP000092328"/>
    </source>
</evidence>
<keyword evidence="3" id="KW-1185">Reference proteome</keyword>
<feature type="signal peptide" evidence="1">
    <location>
        <begin position="1"/>
        <end position="19"/>
    </location>
</feature>
<name>A0A3B6W4T4_BRAHO</name>
<organism evidence="2 3">
    <name type="scientific">Brachyspira hyodysenteriae ATCC 27164</name>
    <dbReference type="NCBI Taxonomy" id="1266923"/>
    <lineage>
        <taxon>Bacteria</taxon>
        <taxon>Pseudomonadati</taxon>
        <taxon>Spirochaetota</taxon>
        <taxon>Spirochaetia</taxon>
        <taxon>Brachyspirales</taxon>
        <taxon>Brachyspiraceae</taxon>
        <taxon>Brachyspira</taxon>
    </lineage>
</organism>
<dbReference type="KEGG" id="bhd:BHYOB78_06850"/>
<feature type="chain" id="PRO_5017235104" evidence="1">
    <location>
        <begin position="20"/>
        <end position="68"/>
    </location>
</feature>
<evidence type="ECO:0000256" key="1">
    <source>
        <dbReference type="SAM" id="SignalP"/>
    </source>
</evidence>
<dbReference type="PROSITE" id="PS51257">
    <property type="entry name" value="PROKAR_LIPOPROTEIN"/>
    <property type="match status" value="1"/>
</dbReference>
<sequence>MKYLIFLCYFFVISCCSTKYITVPLTTPPDIYNPGIVYTEKDIINEYKRSLMKISEWQNWYNVQTNIN</sequence>
<proteinExistence type="predicted"/>
<reference evidence="3" key="2">
    <citation type="journal article" date="2017" name="Genome Announc.">
        <title>Correction for Mirajkar et al., Complete Genome Sequence of Brachyspira hyodysenteriae Type Strain B78 (ATCC 27164).</title>
        <authorList>
            <person name="Mirajkar N.S."/>
            <person name="Johnson T.J."/>
            <person name="Gebhart C.J."/>
        </authorList>
    </citation>
    <scope>NUCLEOTIDE SEQUENCE [LARGE SCALE GENOMIC DNA]</scope>
    <source>
        <strain evidence="3">B78</strain>
    </source>
</reference>